<protein>
    <submittedName>
        <fullName evidence="4">Outer membrane protein</fullName>
    </submittedName>
</protein>
<organism evidence="4 5">
    <name type="scientific">Mariniflexile ostreae</name>
    <dbReference type="NCBI Taxonomy" id="1520892"/>
    <lineage>
        <taxon>Bacteria</taxon>
        <taxon>Pseudomonadati</taxon>
        <taxon>Bacteroidota</taxon>
        <taxon>Flavobacteriia</taxon>
        <taxon>Flavobacteriales</taxon>
        <taxon>Flavobacteriaceae</taxon>
        <taxon>Mariniflexile</taxon>
    </lineage>
</organism>
<evidence type="ECO:0000313" key="4">
    <source>
        <dbReference type="EMBL" id="MFB9056899.1"/>
    </source>
</evidence>
<dbReference type="RefSeq" id="WP_379861111.1">
    <property type="nucleotide sequence ID" value="NZ_JBHMFC010000034.1"/>
</dbReference>
<evidence type="ECO:0000313" key="5">
    <source>
        <dbReference type="Proteomes" id="UP001589585"/>
    </source>
</evidence>
<name>A0ABV5FC01_9FLAO</name>
<dbReference type="SUPFAM" id="SSF56925">
    <property type="entry name" value="OMPA-like"/>
    <property type="match status" value="1"/>
</dbReference>
<evidence type="ECO:0000256" key="2">
    <source>
        <dbReference type="SAM" id="SignalP"/>
    </source>
</evidence>
<evidence type="ECO:0000256" key="1">
    <source>
        <dbReference type="ARBA" id="ARBA00022729"/>
    </source>
</evidence>
<keyword evidence="1 2" id="KW-0732">Signal</keyword>
<comment type="caution">
    <text evidence="4">The sequence shown here is derived from an EMBL/GenBank/DDBJ whole genome shotgun (WGS) entry which is preliminary data.</text>
</comment>
<dbReference type="Proteomes" id="UP001589585">
    <property type="component" value="Unassembled WGS sequence"/>
</dbReference>
<evidence type="ECO:0000259" key="3">
    <source>
        <dbReference type="Pfam" id="PF13505"/>
    </source>
</evidence>
<sequence length="175" mass="18725">MKNQKLIIASLSLCFFSLMLSKVNAQDINTRIGGMVAYGTEIENIGIGANAEFGIADKLSISPSFIYYLPKNEGPIKVTWFELNANANYYFVQDDQFDFYGLGGLNYSSVNVKYDDSAFGGFGSNASASDGRVGLNLGVGGNLNTGGSITPFAELKYVIIDGGQLVLAAGVRFNI</sequence>
<feature type="chain" id="PRO_5045140076" evidence="2">
    <location>
        <begin position="26"/>
        <end position="175"/>
    </location>
</feature>
<feature type="domain" description="Outer membrane protein beta-barrel" evidence="3">
    <location>
        <begin position="27"/>
        <end position="171"/>
    </location>
</feature>
<keyword evidence="5" id="KW-1185">Reference proteome</keyword>
<reference evidence="4 5" key="1">
    <citation type="submission" date="2024-09" db="EMBL/GenBank/DDBJ databases">
        <authorList>
            <person name="Sun Q."/>
            <person name="Mori K."/>
        </authorList>
    </citation>
    <scope>NUCLEOTIDE SEQUENCE [LARGE SCALE GENOMIC DNA]</scope>
    <source>
        <strain evidence="4 5">CECT 8622</strain>
    </source>
</reference>
<proteinExistence type="predicted"/>
<accession>A0ABV5FC01</accession>
<dbReference type="EMBL" id="JBHMFC010000034">
    <property type="protein sequence ID" value="MFB9056899.1"/>
    <property type="molecule type" value="Genomic_DNA"/>
</dbReference>
<feature type="signal peptide" evidence="2">
    <location>
        <begin position="1"/>
        <end position="25"/>
    </location>
</feature>
<dbReference type="Pfam" id="PF13505">
    <property type="entry name" value="OMP_b-brl"/>
    <property type="match status" value="1"/>
</dbReference>
<dbReference type="InterPro" id="IPR027385">
    <property type="entry name" value="Beta-barrel_OMP"/>
</dbReference>
<dbReference type="InterPro" id="IPR011250">
    <property type="entry name" value="OMP/PagP_B-barrel"/>
</dbReference>
<gene>
    <name evidence="4" type="ORF">ACFFU9_09110</name>
</gene>
<dbReference type="Gene3D" id="2.40.160.20">
    <property type="match status" value="1"/>
</dbReference>